<proteinExistence type="predicted"/>
<reference evidence="4 5" key="1">
    <citation type="submission" date="2017-09" db="EMBL/GenBank/DDBJ databases">
        <title>Biodiversity and function of Thalassospira species in the particle-attached aromatic-hydrocarbon-degrading consortia from the surface seawater of the China South Sea.</title>
        <authorList>
            <person name="Dong C."/>
            <person name="Lai Q."/>
            <person name="Shao Z."/>
        </authorList>
    </citation>
    <scope>NUCLEOTIDE SEQUENCE [LARGE SCALE GENOMIC DNA]</scope>
    <source>
        <strain evidence="4 5">139Z-12</strain>
    </source>
</reference>
<protein>
    <submittedName>
        <fullName evidence="4">Dehydrogenase</fullName>
    </submittedName>
</protein>
<evidence type="ECO:0000313" key="5">
    <source>
        <dbReference type="Proteomes" id="UP000233332"/>
    </source>
</evidence>
<feature type="domain" description="Alcohol dehydrogenase-like N-terminal" evidence="3">
    <location>
        <begin position="25"/>
        <end position="129"/>
    </location>
</feature>
<dbReference type="InterPro" id="IPR050129">
    <property type="entry name" value="Zn_alcohol_dh"/>
</dbReference>
<dbReference type="EMBL" id="NXGX01000001">
    <property type="protein sequence ID" value="PKR60488.1"/>
    <property type="molecule type" value="Genomic_DNA"/>
</dbReference>
<dbReference type="InterPro" id="IPR013154">
    <property type="entry name" value="ADH-like_N"/>
</dbReference>
<dbReference type="Pfam" id="PF00107">
    <property type="entry name" value="ADH_zinc_N"/>
    <property type="match status" value="1"/>
</dbReference>
<evidence type="ECO:0000256" key="1">
    <source>
        <dbReference type="ARBA" id="ARBA00023002"/>
    </source>
</evidence>
<dbReference type="PANTHER" id="PTHR43401:SF3">
    <property type="entry name" value="L-GALACTONATE-5-DEHYDROGENASE"/>
    <property type="match status" value="1"/>
</dbReference>
<dbReference type="Proteomes" id="UP000233332">
    <property type="component" value="Unassembled WGS sequence"/>
</dbReference>
<evidence type="ECO:0000259" key="3">
    <source>
        <dbReference type="Pfam" id="PF08240"/>
    </source>
</evidence>
<accession>A0A2N3LCI5</accession>
<dbReference type="SUPFAM" id="SSF51735">
    <property type="entry name" value="NAD(P)-binding Rossmann-fold domains"/>
    <property type="match status" value="1"/>
</dbReference>
<feature type="domain" description="Alcohol dehydrogenase-like C-terminal" evidence="2">
    <location>
        <begin position="168"/>
        <end position="292"/>
    </location>
</feature>
<comment type="caution">
    <text evidence="4">The sequence shown here is derived from an EMBL/GenBank/DDBJ whole genome shotgun (WGS) entry which is preliminary data.</text>
</comment>
<gene>
    <name evidence="4" type="ORF">COO92_01720</name>
</gene>
<dbReference type="InterPro" id="IPR036291">
    <property type="entry name" value="NAD(P)-bd_dom_sf"/>
</dbReference>
<dbReference type="GO" id="GO:0016491">
    <property type="term" value="F:oxidoreductase activity"/>
    <property type="evidence" value="ECO:0007669"/>
    <property type="project" value="UniProtKB-KW"/>
</dbReference>
<dbReference type="InterPro" id="IPR011032">
    <property type="entry name" value="GroES-like_sf"/>
</dbReference>
<dbReference type="PANTHER" id="PTHR43401">
    <property type="entry name" value="L-THREONINE 3-DEHYDROGENASE"/>
    <property type="match status" value="1"/>
</dbReference>
<keyword evidence="5" id="KW-1185">Reference proteome</keyword>
<dbReference type="Gene3D" id="3.40.50.720">
    <property type="entry name" value="NAD(P)-binding Rossmann-like Domain"/>
    <property type="match status" value="1"/>
</dbReference>
<evidence type="ECO:0000313" key="4">
    <source>
        <dbReference type="EMBL" id="PKR60488.1"/>
    </source>
</evidence>
<name>A0A2N3LCI5_9PROT</name>
<keyword evidence="1" id="KW-0560">Oxidoreductase</keyword>
<organism evidence="4 5">
    <name type="scientific">Thalassospira lohafexi</name>
    <dbReference type="NCBI Taxonomy" id="744227"/>
    <lineage>
        <taxon>Bacteria</taxon>
        <taxon>Pseudomonadati</taxon>
        <taxon>Pseudomonadota</taxon>
        <taxon>Alphaproteobacteria</taxon>
        <taxon>Rhodospirillales</taxon>
        <taxon>Thalassospiraceae</taxon>
        <taxon>Thalassospira</taxon>
    </lineage>
</organism>
<dbReference type="SUPFAM" id="SSF50129">
    <property type="entry name" value="GroES-like"/>
    <property type="match status" value="1"/>
</dbReference>
<dbReference type="Pfam" id="PF08240">
    <property type="entry name" value="ADH_N"/>
    <property type="match status" value="1"/>
</dbReference>
<evidence type="ECO:0000259" key="2">
    <source>
        <dbReference type="Pfam" id="PF00107"/>
    </source>
</evidence>
<dbReference type="CDD" id="cd08261">
    <property type="entry name" value="Zn_ADH7"/>
    <property type="match status" value="1"/>
</dbReference>
<sequence length="334" mass="36141">MKSLVCRKPGVLELEMRQMPKEAQAGDVLVDIKHIGVCGTDFHIYEGLHPYLEYPRVMGHELGGVVAKTANGLNAGDVVIINPYLSCGTCHACKRGKPNCCYQIKVLGVHCDGGMCERISVPAENLYPAGDLPVRHAAMVEFMAIGAHAVRRSEVHKDDRVLVVGVGPIGLGAALFAKASGAEVHLLDSSQGRLDMAKERFGFKHLHNAAQPATEVLAATSGNGFDVVFDATGNQKAMEAGFQYVAHGGSFVLVSVVHGNISFADPEFHKREMRLIGSRNATSEDFERVLTAFRSGEIDADALNTHDCSIDAFPEQITHWVHDRDTMIKAIISV</sequence>
<dbReference type="InterPro" id="IPR013149">
    <property type="entry name" value="ADH-like_C"/>
</dbReference>
<dbReference type="Gene3D" id="3.90.180.10">
    <property type="entry name" value="Medium-chain alcohol dehydrogenases, catalytic domain"/>
    <property type="match status" value="1"/>
</dbReference>
<dbReference type="AlphaFoldDB" id="A0A2N3LCI5"/>